<dbReference type="PANTHER" id="PTHR11624">
    <property type="entry name" value="DEHYDROGENASE RELATED"/>
    <property type="match status" value="1"/>
</dbReference>
<protein>
    <recommendedName>
        <fullName evidence="10">Pyruvate dehydrogenase E1 component subunit beta</fullName>
        <ecNumber evidence="10">1.2.4.1</ecNumber>
    </recommendedName>
</protein>
<keyword evidence="9 10" id="KW-0670">Pyruvate</keyword>
<dbReference type="InterPro" id="IPR033248">
    <property type="entry name" value="Transketolase_C"/>
</dbReference>
<comment type="function">
    <text evidence="10">The pyruvate dehydrogenase complex catalyzes the overall conversion of pyruvate to acetyl-CoA and CO2.</text>
</comment>
<dbReference type="GeneID" id="80874558"/>
<dbReference type="GO" id="GO:0006086">
    <property type="term" value="P:pyruvate decarboxylation to acetyl-CoA"/>
    <property type="evidence" value="ECO:0007669"/>
    <property type="project" value="InterPro"/>
</dbReference>
<gene>
    <name evidence="12" type="primary">pdb1</name>
    <name evidence="12" type="ORF">SOMG_01076</name>
</gene>
<dbReference type="GO" id="GO:0046872">
    <property type="term" value="F:metal ion binding"/>
    <property type="evidence" value="ECO:0007669"/>
    <property type="project" value="UniProtKB-KW"/>
</dbReference>
<comment type="subcellular location">
    <subcellularLocation>
        <location evidence="2">Mitochondrion</location>
    </subcellularLocation>
</comment>
<evidence type="ECO:0000256" key="8">
    <source>
        <dbReference type="ARBA" id="ARBA00023128"/>
    </source>
</evidence>
<keyword evidence="6 10" id="KW-0560">Oxidoreductase</keyword>
<keyword evidence="4" id="KW-0809">Transit peptide</keyword>
<keyword evidence="8" id="KW-0496">Mitochondrion</keyword>
<organism evidence="12 13">
    <name type="scientific">Schizosaccharomyces osmophilus</name>
    <dbReference type="NCBI Taxonomy" id="2545709"/>
    <lineage>
        <taxon>Eukaryota</taxon>
        <taxon>Fungi</taxon>
        <taxon>Dikarya</taxon>
        <taxon>Ascomycota</taxon>
        <taxon>Taphrinomycotina</taxon>
        <taxon>Schizosaccharomycetes</taxon>
        <taxon>Schizosaccharomycetales</taxon>
        <taxon>Schizosaccharomycetaceae</taxon>
        <taxon>Schizosaccharomyces</taxon>
    </lineage>
</organism>
<dbReference type="Gene3D" id="3.40.50.970">
    <property type="match status" value="1"/>
</dbReference>
<proteinExistence type="predicted"/>
<feature type="domain" description="Transketolase-like pyrimidine-binding" evidence="11">
    <location>
        <begin position="38"/>
        <end position="213"/>
    </location>
</feature>
<dbReference type="Proteomes" id="UP001212411">
    <property type="component" value="Chromosome 1"/>
</dbReference>
<dbReference type="GO" id="GO:0005739">
    <property type="term" value="C:mitochondrion"/>
    <property type="evidence" value="ECO:0007669"/>
    <property type="project" value="UniProtKB-SubCell"/>
</dbReference>
<evidence type="ECO:0000256" key="1">
    <source>
        <dbReference type="ARBA" id="ARBA00001964"/>
    </source>
</evidence>
<dbReference type="GO" id="GO:0004739">
    <property type="term" value="F:pyruvate dehydrogenase (acetyl-transferring) activity"/>
    <property type="evidence" value="ECO:0007669"/>
    <property type="project" value="UniProtKB-UniRule"/>
</dbReference>
<keyword evidence="3" id="KW-0479">Metal-binding</keyword>
<dbReference type="InterPro" id="IPR005475">
    <property type="entry name" value="Transketolase-like_Pyr-bd"/>
</dbReference>
<dbReference type="SUPFAM" id="SSF52518">
    <property type="entry name" value="Thiamin diphosphate-binding fold (THDP-binding)"/>
    <property type="match status" value="1"/>
</dbReference>
<dbReference type="KEGG" id="som:SOMG_01076"/>
<keyword evidence="13" id="KW-1185">Reference proteome</keyword>
<dbReference type="EMBL" id="CP115611">
    <property type="protein sequence ID" value="WBW71172.1"/>
    <property type="molecule type" value="Genomic_DNA"/>
</dbReference>
<evidence type="ECO:0000313" key="12">
    <source>
        <dbReference type="EMBL" id="WBW71172.1"/>
    </source>
</evidence>
<dbReference type="Pfam" id="PF02780">
    <property type="entry name" value="Transketolase_C"/>
    <property type="match status" value="1"/>
</dbReference>
<evidence type="ECO:0000313" key="13">
    <source>
        <dbReference type="Proteomes" id="UP001212411"/>
    </source>
</evidence>
<dbReference type="EC" id="1.2.4.1" evidence="10"/>
<dbReference type="FunFam" id="3.40.50.920:FF:000001">
    <property type="entry name" value="Pyruvate dehydrogenase E1 beta subunit"/>
    <property type="match status" value="1"/>
</dbReference>
<dbReference type="SMART" id="SM00861">
    <property type="entry name" value="Transket_pyr"/>
    <property type="match status" value="1"/>
</dbReference>
<comment type="cofactor">
    <cofactor evidence="1 10">
        <name>thiamine diphosphate</name>
        <dbReference type="ChEBI" id="CHEBI:58937"/>
    </cofactor>
</comment>
<reference evidence="12 13" key="1">
    <citation type="journal article" date="2023" name="G3 (Bethesda)">
        <title>A high-quality reference genome for the fission yeast Schizosaccharomyces osmophilus.</title>
        <authorList>
            <person name="Jia G.S."/>
            <person name="Zhang W.C."/>
            <person name="Liang Y."/>
            <person name="Liu X.H."/>
            <person name="Rhind N."/>
            <person name="Pidoux A."/>
            <person name="Brysch-Herzberg M."/>
            <person name="Du L.L."/>
        </authorList>
    </citation>
    <scope>NUCLEOTIDE SEQUENCE [LARGE SCALE GENOMIC DNA]</scope>
    <source>
        <strain evidence="12 13">CBS 15793</strain>
    </source>
</reference>
<dbReference type="Gene3D" id="3.40.50.920">
    <property type="match status" value="1"/>
</dbReference>
<evidence type="ECO:0000256" key="4">
    <source>
        <dbReference type="ARBA" id="ARBA00022946"/>
    </source>
</evidence>
<dbReference type="InterPro" id="IPR009014">
    <property type="entry name" value="Transketo_C/PFOR_II"/>
</dbReference>
<dbReference type="CDD" id="cd07036">
    <property type="entry name" value="TPP_PYR_E1-PDHc-beta_like"/>
    <property type="match status" value="1"/>
</dbReference>
<keyword evidence="5" id="KW-0630">Potassium</keyword>
<dbReference type="NCBIfam" id="NF006667">
    <property type="entry name" value="PRK09212.1"/>
    <property type="match status" value="1"/>
</dbReference>
<dbReference type="InterPro" id="IPR029061">
    <property type="entry name" value="THDP-binding"/>
</dbReference>
<dbReference type="RefSeq" id="XP_056035415.1">
    <property type="nucleotide sequence ID" value="XM_056179869.1"/>
</dbReference>
<evidence type="ECO:0000256" key="3">
    <source>
        <dbReference type="ARBA" id="ARBA00022723"/>
    </source>
</evidence>
<dbReference type="PANTHER" id="PTHR11624:SF96">
    <property type="entry name" value="PYRUVATE DEHYDROGENASE E1 COMPONENT SUBUNIT BETA, MITOCHONDRIAL"/>
    <property type="match status" value="1"/>
</dbReference>
<keyword evidence="7 10" id="KW-0786">Thiamine pyrophosphate</keyword>
<dbReference type="InterPro" id="IPR027110">
    <property type="entry name" value="PDHB_mito-type"/>
</dbReference>
<sequence>MMRIQQVRAMLGKTSSTKCIGNALMKRYSSSSSGVKEMTVRDALNSAMEEEMRRDERVFLMGEEVGQYNGAYKVSRGLLDKFGPKRVIDTPITEMGFTGLSTGAAFAGLRPICEFMTFNFSMQAIDHIVNSAARTNYMSGGKQACPIVFRGPNGPAAAVAAQHSQHFGPWYGSIPGLKVISPYTAEDARGMLKAAIRDPNPVVVLENELLYGKSFPISEEALSEDFLIPFGLAKVERPGKDITIVGESLSVTTALEAADILKEKHGVEAEVINLRSIRPIDMDTIVESAKKTNRVVTIDQAYSQHGLGSEIAAQLMESSAFDYLDSPVERVAMADVPMPYSTFIEAATLPNADVLVAAAEKSLYIKN</sequence>
<dbReference type="Pfam" id="PF02779">
    <property type="entry name" value="Transket_pyr"/>
    <property type="match status" value="1"/>
</dbReference>
<evidence type="ECO:0000256" key="2">
    <source>
        <dbReference type="ARBA" id="ARBA00004173"/>
    </source>
</evidence>
<evidence type="ECO:0000256" key="7">
    <source>
        <dbReference type="ARBA" id="ARBA00023052"/>
    </source>
</evidence>
<evidence type="ECO:0000256" key="9">
    <source>
        <dbReference type="ARBA" id="ARBA00023317"/>
    </source>
</evidence>
<dbReference type="FunFam" id="3.40.50.970:FF:000006">
    <property type="entry name" value="Pyruvate dehydrogenase E1 component subunit beta"/>
    <property type="match status" value="1"/>
</dbReference>
<evidence type="ECO:0000256" key="6">
    <source>
        <dbReference type="ARBA" id="ARBA00023002"/>
    </source>
</evidence>
<name>A0AAE9W9A2_9SCHI</name>
<dbReference type="SUPFAM" id="SSF52922">
    <property type="entry name" value="TK C-terminal domain-like"/>
    <property type="match status" value="1"/>
</dbReference>
<accession>A0AAE9W9A2</accession>
<dbReference type="NCBIfam" id="NF008854">
    <property type="entry name" value="PRK11892.1"/>
    <property type="match status" value="1"/>
</dbReference>
<comment type="catalytic activity">
    <reaction evidence="10">
        <text>N(6)-[(R)-lipoyl]-L-lysyl-[protein] + pyruvate + H(+) = N(6)-[(R)-S(8)-acetyldihydrolipoyl]-L-lysyl-[protein] + CO2</text>
        <dbReference type="Rhea" id="RHEA:19189"/>
        <dbReference type="Rhea" id="RHEA-COMP:10474"/>
        <dbReference type="Rhea" id="RHEA-COMP:10478"/>
        <dbReference type="ChEBI" id="CHEBI:15361"/>
        <dbReference type="ChEBI" id="CHEBI:15378"/>
        <dbReference type="ChEBI" id="CHEBI:16526"/>
        <dbReference type="ChEBI" id="CHEBI:83099"/>
        <dbReference type="ChEBI" id="CHEBI:83111"/>
        <dbReference type="EC" id="1.2.4.1"/>
    </reaction>
</comment>
<evidence type="ECO:0000256" key="10">
    <source>
        <dbReference type="RuleBase" id="RU364074"/>
    </source>
</evidence>
<evidence type="ECO:0000256" key="5">
    <source>
        <dbReference type="ARBA" id="ARBA00022958"/>
    </source>
</evidence>
<dbReference type="AlphaFoldDB" id="A0AAE9W9A2"/>
<evidence type="ECO:0000259" key="11">
    <source>
        <dbReference type="SMART" id="SM00861"/>
    </source>
</evidence>